<protein>
    <recommendedName>
        <fullName evidence="4">Serine carboxypeptidase</fullName>
    </recommendedName>
</protein>
<evidence type="ECO:0008006" key="4">
    <source>
        <dbReference type="Google" id="ProtNLM"/>
    </source>
</evidence>
<dbReference type="Pfam" id="PF00450">
    <property type="entry name" value="Peptidase_S10"/>
    <property type="match status" value="1"/>
</dbReference>
<accession>A0ABQ9J1T6</accession>
<sequence>MAPPIKPQTKSEATLAPVQTRSAQTRHVQHRGFIFEFLLNNTDTKIIVYSGALDLLVNTAGTRLWMEHLKWKAKDKWKEAAQEPFSVNSLIEGYVKKADNLILYIIFRAGHSVPIDNMMAFREMLLQELVYSEMPTSILNK</sequence>
<dbReference type="SUPFAM" id="SSF53474">
    <property type="entry name" value="alpha/beta-Hydrolases"/>
    <property type="match status" value="1"/>
</dbReference>
<dbReference type="Proteomes" id="UP001162164">
    <property type="component" value="Unassembled WGS sequence"/>
</dbReference>
<dbReference type="EMBL" id="JAPWTJ010001511">
    <property type="protein sequence ID" value="KAJ8971223.1"/>
    <property type="molecule type" value="Genomic_DNA"/>
</dbReference>
<dbReference type="InterPro" id="IPR029058">
    <property type="entry name" value="AB_hydrolase_fold"/>
</dbReference>
<reference evidence="2" key="1">
    <citation type="journal article" date="2023" name="Insect Mol. Biol.">
        <title>Genome sequencing provides insights into the evolution of gene families encoding plant cell wall-degrading enzymes in longhorned beetles.</title>
        <authorList>
            <person name="Shin N.R."/>
            <person name="Okamura Y."/>
            <person name="Kirsch R."/>
            <person name="Pauchet Y."/>
        </authorList>
    </citation>
    <scope>NUCLEOTIDE SEQUENCE</scope>
    <source>
        <strain evidence="2">MMC_N1</strain>
    </source>
</reference>
<comment type="similarity">
    <text evidence="1">Belongs to the peptidase S10 family.</text>
</comment>
<evidence type="ECO:0000313" key="3">
    <source>
        <dbReference type="Proteomes" id="UP001162164"/>
    </source>
</evidence>
<dbReference type="Gene3D" id="3.40.50.1820">
    <property type="entry name" value="alpha/beta hydrolase"/>
    <property type="match status" value="1"/>
</dbReference>
<evidence type="ECO:0000313" key="2">
    <source>
        <dbReference type="EMBL" id="KAJ8971223.1"/>
    </source>
</evidence>
<keyword evidence="3" id="KW-1185">Reference proteome</keyword>
<gene>
    <name evidence="2" type="ORF">NQ317_008812</name>
</gene>
<comment type="caution">
    <text evidence="2">The sequence shown here is derived from an EMBL/GenBank/DDBJ whole genome shotgun (WGS) entry which is preliminary data.</text>
</comment>
<dbReference type="InterPro" id="IPR001563">
    <property type="entry name" value="Peptidase_S10"/>
</dbReference>
<organism evidence="2 3">
    <name type="scientific">Molorchus minor</name>
    <dbReference type="NCBI Taxonomy" id="1323400"/>
    <lineage>
        <taxon>Eukaryota</taxon>
        <taxon>Metazoa</taxon>
        <taxon>Ecdysozoa</taxon>
        <taxon>Arthropoda</taxon>
        <taxon>Hexapoda</taxon>
        <taxon>Insecta</taxon>
        <taxon>Pterygota</taxon>
        <taxon>Neoptera</taxon>
        <taxon>Endopterygota</taxon>
        <taxon>Coleoptera</taxon>
        <taxon>Polyphaga</taxon>
        <taxon>Cucujiformia</taxon>
        <taxon>Chrysomeloidea</taxon>
        <taxon>Cerambycidae</taxon>
        <taxon>Lamiinae</taxon>
        <taxon>Monochamini</taxon>
        <taxon>Molorchus</taxon>
    </lineage>
</organism>
<evidence type="ECO:0000256" key="1">
    <source>
        <dbReference type="ARBA" id="ARBA00009431"/>
    </source>
</evidence>
<proteinExistence type="inferred from homology"/>
<name>A0ABQ9J1T6_9CUCU</name>